<proteinExistence type="predicted"/>
<evidence type="ECO:0000313" key="1">
    <source>
        <dbReference type="EMBL" id="RHA77728.1"/>
    </source>
</evidence>
<dbReference type="EMBL" id="QSFT01000005">
    <property type="protein sequence ID" value="RHA77728.1"/>
    <property type="molecule type" value="Genomic_DNA"/>
</dbReference>
<gene>
    <name evidence="1" type="ORF">DW921_03650</name>
</gene>
<sequence>MWVLSSCDQSDEKYPAASDELTMTCVQASWTDTRAVTNDQGQGSFSEGDRIDVLATGNQQTANIQLEYTDNRWTP</sequence>
<reference evidence="1 2" key="1">
    <citation type="submission" date="2018-08" db="EMBL/GenBank/DDBJ databases">
        <title>A genome reference for cultivated species of the human gut microbiota.</title>
        <authorList>
            <person name="Zou Y."/>
            <person name="Xue W."/>
            <person name="Luo G."/>
        </authorList>
    </citation>
    <scope>NUCLEOTIDE SEQUENCE [LARGE SCALE GENOMIC DNA]</scope>
    <source>
        <strain evidence="1 2">AM42-38</strain>
    </source>
</reference>
<organism evidence="1 2">
    <name type="scientific">Phocaeicola coprophilus</name>
    <dbReference type="NCBI Taxonomy" id="387090"/>
    <lineage>
        <taxon>Bacteria</taxon>
        <taxon>Pseudomonadati</taxon>
        <taxon>Bacteroidota</taxon>
        <taxon>Bacteroidia</taxon>
        <taxon>Bacteroidales</taxon>
        <taxon>Bacteroidaceae</taxon>
        <taxon>Phocaeicola</taxon>
    </lineage>
</organism>
<dbReference type="Proteomes" id="UP000283855">
    <property type="component" value="Unassembled WGS sequence"/>
</dbReference>
<name>A0A413T326_9BACT</name>
<protein>
    <submittedName>
        <fullName evidence="1">Uncharacterized protein</fullName>
    </submittedName>
</protein>
<evidence type="ECO:0000313" key="2">
    <source>
        <dbReference type="Proteomes" id="UP000283855"/>
    </source>
</evidence>
<comment type="caution">
    <text evidence="1">The sequence shown here is derived from an EMBL/GenBank/DDBJ whole genome shotgun (WGS) entry which is preliminary data.</text>
</comment>
<dbReference type="AlphaFoldDB" id="A0A413T326"/>
<accession>A0A413T326</accession>